<dbReference type="Proteomes" id="UP000295793">
    <property type="component" value="Unassembled WGS sequence"/>
</dbReference>
<dbReference type="GO" id="GO:0046872">
    <property type="term" value="F:metal ion binding"/>
    <property type="evidence" value="ECO:0007669"/>
    <property type="project" value="UniProtKB-KW"/>
</dbReference>
<dbReference type="AlphaFoldDB" id="A0A4R3I770"/>
<evidence type="ECO:0000256" key="3">
    <source>
        <dbReference type="ARBA" id="ARBA00007931"/>
    </source>
</evidence>
<dbReference type="OrthoDB" id="9782003at2"/>
<dbReference type="GO" id="GO:0016020">
    <property type="term" value="C:membrane"/>
    <property type="evidence" value="ECO:0007669"/>
    <property type="project" value="UniProtKB-SubCell"/>
</dbReference>
<evidence type="ECO:0000313" key="14">
    <source>
        <dbReference type="Proteomes" id="UP000295793"/>
    </source>
</evidence>
<sequence>MEFFNSVFGLLIALGILVTIHEYGHFWVARKCGVKVLRFSVGFGKPIWTRVDKHGTEFAIAWIPLGGYVKMLDEREGEVPEAELDQAFTRKSPLQKIAIALAGPVANLLFAIVAFSLMYVIGVRDLIPLIDQPVQGTPAAEVQLQRDDLVRRVDGKEVMTYADMNLAVASRVGDTGVIQLEVERGNRSLRVELPIESWLSNEQSPNPLQALGLSPRLPEYPAEIGRVEPGGAAARDGLLVGDVILTANDTEVAGWLDWVDVIQGSADQPVALTVMRNDQTIQLTVTPGTVERDGQTYGYVGAAVAPVSWAENQLITSRYWPIEAVSRGFQDTFDMVTLSYQMLWKMVTGKVSLRQIGGPISMAQMAGVSVTSGLEVFIGFLAFISISLAIVNLLPVPVLDGGHVVMHSIELVFRRELPERAQIIGMQIGMAFIIALMLVAFFNDVTRIM</sequence>
<keyword evidence="9 11" id="KW-0482">Metalloprotease</keyword>
<evidence type="ECO:0000256" key="1">
    <source>
        <dbReference type="ARBA" id="ARBA00001947"/>
    </source>
</evidence>
<dbReference type="RefSeq" id="WP_132701686.1">
    <property type="nucleotide sequence ID" value="NZ_SLZR01000008.1"/>
</dbReference>
<name>A0A4R3I770_9GAMM</name>
<dbReference type="NCBIfam" id="TIGR00054">
    <property type="entry name" value="RIP metalloprotease RseP"/>
    <property type="match status" value="1"/>
</dbReference>
<keyword evidence="5 11" id="KW-0812">Transmembrane</keyword>
<evidence type="ECO:0000256" key="11">
    <source>
        <dbReference type="RuleBase" id="RU362031"/>
    </source>
</evidence>
<dbReference type="CDD" id="cd23081">
    <property type="entry name" value="cpPDZ_EcRseP-like"/>
    <property type="match status" value="1"/>
</dbReference>
<dbReference type="CDD" id="cd06163">
    <property type="entry name" value="S2P-M50_PDZ_RseP-like"/>
    <property type="match status" value="2"/>
</dbReference>
<dbReference type="GO" id="GO:0006508">
    <property type="term" value="P:proteolysis"/>
    <property type="evidence" value="ECO:0007669"/>
    <property type="project" value="UniProtKB-KW"/>
</dbReference>
<feature type="transmembrane region" description="Helical" evidence="11">
    <location>
        <begin position="97"/>
        <end position="121"/>
    </location>
</feature>
<organism evidence="13 14">
    <name type="scientific">Reinekea marinisedimentorum</name>
    <dbReference type="NCBI Taxonomy" id="230495"/>
    <lineage>
        <taxon>Bacteria</taxon>
        <taxon>Pseudomonadati</taxon>
        <taxon>Pseudomonadota</taxon>
        <taxon>Gammaproteobacteria</taxon>
        <taxon>Oceanospirillales</taxon>
        <taxon>Saccharospirillaceae</taxon>
        <taxon>Reinekea</taxon>
    </lineage>
</organism>
<proteinExistence type="inferred from homology"/>
<comment type="subcellular location">
    <subcellularLocation>
        <location evidence="2">Membrane</location>
        <topology evidence="2">Multi-pass membrane protein</topology>
    </subcellularLocation>
</comment>
<keyword evidence="6 11" id="KW-0378">Hydrolase</keyword>
<feature type="transmembrane region" description="Helical" evidence="11">
    <location>
        <begin position="376"/>
        <end position="399"/>
    </location>
</feature>
<feature type="domain" description="PDZ" evidence="12">
    <location>
        <begin position="224"/>
        <end position="289"/>
    </location>
</feature>
<evidence type="ECO:0000259" key="12">
    <source>
        <dbReference type="PROSITE" id="PS50106"/>
    </source>
</evidence>
<reference evidence="13 14" key="1">
    <citation type="submission" date="2019-03" db="EMBL/GenBank/DDBJ databases">
        <title>Genomic Encyclopedia of Archaeal and Bacterial Type Strains, Phase II (KMG-II): from individual species to whole genera.</title>
        <authorList>
            <person name="Goeker M."/>
        </authorList>
    </citation>
    <scope>NUCLEOTIDE SEQUENCE [LARGE SCALE GENOMIC DNA]</scope>
    <source>
        <strain evidence="13 14">DSM 15388</strain>
    </source>
</reference>
<dbReference type="SMART" id="SM00228">
    <property type="entry name" value="PDZ"/>
    <property type="match status" value="2"/>
</dbReference>
<keyword evidence="14" id="KW-1185">Reference proteome</keyword>
<dbReference type="SUPFAM" id="SSF50156">
    <property type="entry name" value="PDZ domain-like"/>
    <property type="match status" value="2"/>
</dbReference>
<keyword evidence="8 11" id="KW-1133">Transmembrane helix</keyword>
<evidence type="ECO:0000313" key="13">
    <source>
        <dbReference type="EMBL" id="TCS40714.1"/>
    </source>
</evidence>
<evidence type="ECO:0000256" key="9">
    <source>
        <dbReference type="ARBA" id="ARBA00023049"/>
    </source>
</evidence>
<comment type="caution">
    <text evidence="13">The sequence shown here is derived from an EMBL/GenBank/DDBJ whole genome shotgun (WGS) entry which is preliminary data.</text>
</comment>
<keyword evidence="11" id="KW-0479">Metal-binding</keyword>
<evidence type="ECO:0000256" key="2">
    <source>
        <dbReference type="ARBA" id="ARBA00004141"/>
    </source>
</evidence>
<dbReference type="Gene3D" id="2.30.42.10">
    <property type="match status" value="2"/>
</dbReference>
<dbReference type="InterPro" id="IPR008915">
    <property type="entry name" value="Peptidase_M50"/>
</dbReference>
<dbReference type="PROSITE" id="PS50106">
    <property type="entry name" value="PDZ"/>
    <property type="match status" value="1"/>
</dbReference>
<accession>A0A4R3I770</accession>
<evidence type="ECO:0000256" key="8">
    <source>
        <dbReference type="ARBA" id="ARBA00022989"/>
    </source>
</evidence>
<comment type="similarity">
    <text evidence="3 11">Belongs to the peptidase M50B family.</text>
</comment>
<dbReference type="EC" id="3.4.24.-" evidence="11"/>
<dbReference type="Pfam" id="PF02163">
    <property type="entry name" value="Peptidase_M50"/>
    <property type="match status" value="1"/>
</dbReference>
<feature type="transmembrane region" description="Helical" evidence="11">
    <location>
        <begin position="6"/>
        <end position="28"/>
    </location>
</feature>
<evidence type="ECO:0000256" key="10">
    <source>
        <dbReference type="ARBA" id="ARBA00023136"/>
    </source>
</evidence>
<dbReference type="PANTHER" id="PTHR42837">
    <property type="entry name" value="REGULATOR OF SIGMA-E PROTEASE RSEP"/>
    <property type="match status" value="1"/>
</dbReference>
<protein>
    <recommendedName>
        <fullName evidence="11">Zinc metalloprotease</fullName>
        <ecNumber evidence="11">3.4.24.-</ecNumber>
    </recommendedName>
</protein>
<dbReference type="InterPro" id="IPR041489">
    <property type="entry name" value="PDZ_6"/>
</dbReference>
<evidence type="ECO:0000256" key="4">
    <source>
        <dbReference type="ARBA" id="ARBA00022670"/>
    </source>
</evidence>
<evidence type="ECO:0000256" key="7">
    <source>
        <dbReference type="ARBA" id="ARBA00022833"/>
    </source>
</evidence>
<dbReference type="Pfam" id="PF17820">
    <property type="entry name" value="PDZ_6"/>
    <property type="match status" value="1"/>
</dbReference>
<evidence type="ECO:0000256" key="5">
    <source>
        <dbReference type="ARBA" id="ARBA00022692"/>
    </source>
</evidence>
<dbReference type="GO" id="GO:0004222">
    <property type="term" value="F:metalloendopeptidase activity"/>
    <property type="evidence" value="ECO:0007669"/>
    <property type="project" value="InterPro"/>
</dbReference>
<gene>
    <name evidence="13" type="ORF">BCF53_10871</name>
</gene>
<keyword evidence="10 11" id="KW-0472">Membrane</keyword>
<keyword evidence="7 11" id="KW-0862">Zinc</keyword>
<dbReference type="PANTHER" id="PTHR42837:SF2">
    <property type="entry name" value="MEMBRANE METALLOPROTEASE ARASP2, CHLOROPLASTIC-RELATED"/>
    <property type="match status" value="1"/>
</dbReference>
<dbReference type="InterPro" id="IPR001478">
    <property type="entry name" value="PDZ"/>
</dbReference>
<dbReference type="InterPro" id="IPR036034">
    <property type="entry name" value="PDZ_sf"/>
</dbReference>
<dbReference type="InterPro" id="IPR004387">
    <property type="entry name" value="Pept_M50_Zn"/>
</dbReference>
<feature type="transmembrane region" description="Helical" evidence="11">
    <location>
        <begin position="420"/>
        <end position="442"/>
    </location>
</feature>
<dbReference type="EMBL" id="SLZR01000008">
    <property type="protein sequence ID" value="TCS40714.1"/>
    <property type="molecule type" value="Genomic_DNA"/>
</dbReference>
<evidence type="ECO:0000256" key="6">
    <source>
        <dbReference type="ARBA" id="ARBA00022801"/>
    </source>
</evidence>
<keyword evidence="4 13" id="KW-0645">Protease</keyword>
<comment type="cofactor">
    <cofactor evidence="1 11">
        <name>Zn(2+)</name>
        <dbReference type="ChEBI" id="CHEBI:29105"/>
    </cofactor>
</comment>